<dbReference type="Proteomes" id="UP001430953">
    <property type="component" value="Unassembled WGS sequence"/>
</dbReference>
<gene>
    <name evidence="1" type="ORF">PUN28_010512</name>
</gene>
<protein>
    <submittedName>
        <fullName evidence="1">Uncharacterized protein</fullName>
    </submittedName>
</protein>
<comment type="caution">
    <text evidence="1">The sequence shown here is derived from an EMBL/GenBank/DDBJ whole genome shotgun (WGS) entry which is preliminary data.</text>
</comment>
<accession>A0AAW2FHP8</accession>
<dbReference type="EMBL" id="JADYXP020000010">
    <property type="protein sequence ID" value="KAL0114993.1"/>
    <property type="molecule type" value="Genomic_DNA"/>
</dbReference>
<evidence type="ECO:0000313" key="1">
    <source>
        <dbReference type="EMBL" id="KAL0114993.1"/>
    </source>
</evidence>
<dbReference type="AlphaFoldDB" id="A0AAW2FHP8"/>
<organism evidence="1 2">
    <name type="scientific">Cardiocondyla obscurior</name>
    <dbReference type="NCBI Taxonomy" id="286306"/>
    <lineage>
        <taxon>Eukaryota</taxon>
        <taxon>Metazoa</taxon>
        <taxon>Ecdysozoa</taxon>
        <taxon>Arthropoda</taxon>
        <taxon>Hexapoda</taxon>
        <taxon>Insecta</taxon>
        <taxon>Pterygota</taxon>
        <taxon>Neoptera</taxon>
        <taxon>Endopterygota</taxon>
        <taxon>Hymenoptera</taxon>
        <taxon>Apocrita</taxon>
        <taxon>Aculeata</taxon>
        <taxon>Formicoidea</taxon>
        <taxon>Formicidae</taxon>
        <taxon>Myrmicinae</taxon>
        <taxon>Cardiocondyla</taxon>
    </lineage>
</organism>
<reference evidence="1 2" key="1">
    <citation type="submission" date="2023-03" db="EMBL/GenBank/DDBJ databases">
        <title>High recombination rates correlate with genetic variation in Cardiocondyla obscurior ants.</title>
        <authorList>
            <person name="Errbii M."/>
        </authorList>
    </citation>
    <scope>NUCLEOTIDE SEQUENCE [LARGE SCALE GENOMIC DNA]</scope>
    <source>
        <strain evidence="1">Alpha-2009</strain>
        <tissue evidence="1">Whole body</tissue>
    </source>
</reference>
<evidence type="ECO:0000313" key="2">
    <source>
        <dbReference type="Proteomes" id="UP001430953"/>
    </source>
</evidence>
<sequence length="47" mass="5420">MIEVSSKYNILKLKITINYTKIIVDKVLPHIVQCTTPRNSKTDLFIS</sequence>
<proteinExistence type="predicted"/>
<keyword evidence="2" id="KW-1185">Reference proteome</keyword>
<name>A0AAW2FHP8_9HYME</name>